<dbReference type="EMBL" id="CP034539">
    <property type="protein sequence ID" value="AZQ40611.1"/>
    <property type="molecule type" value="Genomic_DNA"/>
</dbReference>
<name>A0A3Q9F111_9ACTN</name>
<evidence type="ECO:0000313" key="2">
    <source>
        <dbReference type="Proteomes" id="UP000280298"/>
    </source>
</evidence>
<dbReference type="AlphaFoldDB" id="A0A3Q9F111"/>
<reference evidence="1 2" key="1">
    <citation type="journal article" date="2019" name="Int. J. Syst. Evol. Microbiol.">
        <title>Streptomyces cyaneochromogenes sp. nov., a blue pigment-producing actinomycete from manganese-contaminated soil.</title>
        <authorList>
            <person name="Tang X."/>
            <person name="Zhao J."/>
            <person name="Li K."/>
            <person name="Chen Z."/>
            <person name="Sun Y."/>
            <person name="Gao J."/>
        </authorList>
    </citation>
    <scope>NUCLEOTIDE SEQUENCE [LARGE SCALE GENOMIC DNA]</scope>
    <source>
        <strain evidence="1 2">MK-45</strain>
    </source>
</reference>
<evidence type="ECO:0000313" key="1">
    <source>
        <dbReference type="EMBL" id="AZQ40611.1"/>
    </source>
</evidence>
<keyword evidence="2" id="KW-1185">Reference proteome</keyword>
<protein>
    <submittedName>
        <fullName evidence="1">Uncharacterized protein</fullName>
    </submittedName>
</protein>
<organism evidence="1 2">
    <name type="scientific">Streptomyces cyaneochromogenes</name>
    <dbReference type="NCBI Taxonomy" id="2496836"/>
    <lineage>
        <taxon>Bacteria</taxon>
        <taxon>Bacillati</taxon>
        <taxon>Actinomycetota</taxon>
        <taxon>Actinomycetes</taxon>
        <taxon>Kitasatosporales</taxon>
        <taxon>Streptomycetaceae</taxon>
        <taxon>Streptomyces</taxon>
    </lineage>
</organism>
<accession>A0A3Q9F111</accession>
<dbReference type="OrthoDB" id="4234500at2"/>
<dbReference type="KEGG" id="scya:EJ357_26305"/>
<proteinExistence type="predicted"/>
<gene>
    <name evidence="1" type="ORF">EJ357_26305</name>
</gene>
<dbReference type="Proteomes" id="UP000280298">
    <property type="component" value="Chromosome"/>
</dbReference>
<sequence length="87" mass="9607">MNPRHEQHHEEPVVGTGKRVEYVVVELRGASALFQAADDPSRTRQTGAADLAEQLGIDLPDLLGRHYTCWETPGEYGGVFRSGFQLA</sequence>